<dbReference type="InterPro" id="IPR036930">
    <property type="entry name" value="WGR_dom_sf"/>
</dbReference>
<dbReference type="CDD" id="cd07996">
    <property type="entry name" value="WGR_MMR_like"/>
    <property type="match status" value="1"/>
</dbReference>
<dbReference type="InterPro" id="IPR049809">
    <property type="entry name" value="YehF/YfeS-like_WGR"/>
</dbReference>
<gene>
    <name evidence="3" type="ORF">GCM10022229_28730</name>
</gene>
<comment type="caution">
    <text evidence="3">The sequence shown here is derived from an EMBL/GenBank/DDBJ whole genome shotgun (WGS) entry which is preliminary data.</text>
</comment>
<proteinExistence type="predicted"/>
<evidence type="ECO:0000256" key="1">
    <source>
        <dbReference type="SAM" id="MobiDB-lite"/>
    </source>
</evidence>
<dbReference type="Pfam" id="PF05406">
    <property type="entry name" value="WGR"/>
    <property type="match status" value="1"/>
</dbReference>
<dbReference type="InterPro" id="IPR008893">
    <property type="entry name" value="WGR_domain"/>
</dbReference>
<organism evidence="3 4">
    <name type="scientific">Luteimonas lutimaris</name>
    <dbReference type="NCBI Taxonomy" id="698645"/>
    <lineage>
        <taxon>Bacteria</taxon>
        <taxon>Pseudomonadati</taxon>
        <taxon>Pseudomonadota</taxon>
        <taxon>Gammaproteobacteria</taxon>
        <taxon>Lysobacterales</taxon>
        <taxon>Lysobacteraceae</taxon>
        <taxon>Luteimonas</taxon>
    </lineage>
</organism>
<accession>A0ABP7N175</accession>
<name>A0ABP7N175_9GAMM</name>
<dbReference type="SUPFAM" id="SSF142921">
    <property type="entry name" value="WGR domain-like"/>
    <property type="match status" value="1"/>
</dbReference>
<reference evidence="4" key="1">
    <citation type="journal article" date="2019" name="Int. J. Syst. Evol. Microbiol.">
        <title>The Global Catalogue of Microorganisms (GCM) 10K type strain sequencing project: providing services to taxonomists for standard genome sequencing and annotation.</title>
        <authorList>
            <consortium name="The Broad Institute Genomics Platform"/>
            <consortium name="The Broad Institute Genome Sequencing Center for Infectious Disease"/>
            <person name="Wu L."/>
            <person name="Ma J."/>
        </authorList>
    </citation>
    <scope>NUCLEOTIDE SEQUENCE [LARGE SCALE GENOMIC DNA]</scope>
    <source>
        <strain evidence="4">JCM 16916</strain>
    </source>
</reference>
<sequence length="110" mass="12490">MGDAMQAQVKPEPATSPSPRPYNARPMRLFLQQRPDSHDAPRFVQLMLQPDLFGGWELVRETGQVGGRSTVRREQFPDHASALAALERNRDQQTRRGFQLMYAKGTDAPR</sequence>
<protein>
    <submittedName>
        <fullName evidence="3">WGR domain-containing protein</fullName>
    </submittedName>
</protein>
<evidence type="ECO:0000259" key="2">
    <source>
        <dbReference type="Pfam" id="PF05406"/>
    </source>
</evidence>
<evidence type="ECO:0000313" key="3">
    <source>
        <dbReference type="EMBL" id="GAA3933212.1"/>
    </source>
</evidence>
<dbReference type="EMBL" id="BAAAZU010000031">
    <property type="protein sequence ID" value="GAA3933212.1"/>
    <property type="molecule type" value="Genomic_DNA"/>
</dbReference>
<dbReference type="Proteomes" id="UP001501727">
    <property type="component" value="Unassembled WGS sequence"/>
</dbReference>
<feature type="region of interest" description="Disordered" evidence="1">
    <location>
        <begin position="1"/>
        <end position="24"/>
    </location>
</feature>
<feature type="domain" description="WGR" evidence="2">
    <location>
        <begin position="27"/>
        <end position="99"/>
    </location>
</feature>
<keyword evidence="4" id="KW-1185">Reference proteome</keyword>
<evidence type="ECO:0000313" key="4">
    <source>
        <dbReference type="Proteomes" id="UP001501727"/>
    </source>
</evidence>